<reference evidence="3 4" key="1">
    <citation type="journal article" date="2015" name="Fungal Genet. Biol.">
        <title>Evolution of novel wood decay mechanisms in Agaricales revealed by the genome sequences of Fistulina hepatica and Cylindrobasidium torrendii.</title>
        <authorList>
            <person name="Floudas D."/>
            <person name="Held B.W."/>
            <person name="Riley R."/>
            <person name="Nagy L.G."/>
            <person name="Koehler G."/>
            <person name="Ransdell A.S."/>
            <person name="Younus H."/>
            <person name="Chow J."/>
            <person name="Chiniquy J."/>
            <person name="Lipzen A."/>
            <person name="Tritt A."/>
            <person name="Sun H."/>
            <person name="Haridas S."/>
            <person name="LaButti K."/>
            <person name="Ohm R.A."/>
            <person name="Kues U."/>
            <person name="Blanchette R.A."/>
            <person name="Grigoriev I.V."/>
            <person name="Minto R.E."/>
            <person name="Hibbett D.S."/>
        </authorList>
    </citation>
    <scope>NUCLEOTIDE SEQUENCE [LARGE SCALE GENOMIC DNA]</scope>
    <source>
        <strain evidence="3 4">FP15055 ss-10</strain>
    </source>
</reference>
<dbReference type="AlphaFoldDB" id="A0A0D7B4T1"/>
<dbReference type="EMBL" id="KN880587">
    <property type="protein sequence ID" value="KIY65517.1"/>
    <property type="molecule type" value="Genomic_DNA"/>
</dbReference>
<dbReference type="OrthoDB" id="3263055at2759"/>
<evidence type="ECO:0000259" key="2">
    <source>
        <dbReference type="Pfam" id="PF20152"/>
    </source>
</evidence>
<dbReference type="PANTHER" id="PTHR40465:SF1">
    <property type="entry name" value="DUF6534 DOMAIN-CONTAINING PROTEIN"/>
    <property type="match status" value="1"/>
</dbReference>
<gene>
    <name evidence="3" type="ORF">CYLTODRAFT_492264</name>
</gene>
<accession>A0A0D7B4T1</accession>
<keyword evidence="1" id="KW-1133">Transmembrane helix</keyword>
<feature type="domain" description="DUF6534" evidence="2">
    <location>
        <begin position="169"/>
        <end position="256"/>
    </location>
</feature>
<dbReference type="Pfam" id="PF20152">
    <property type="entry name" value="DUF6534"/>
    <property type="match status" value="1"/>
</dbReference>
<feature type="transmembrane region" description="Helical" evidence="1">
    <location>
        <begin position="229"/>
        <end position="251"/>
    </location>
</feature>
<feature type="transmembrane region" description="Helical" evidence="1">
    <location>
        <begin position="163"/>
        <end position="184"/>
    </location>
</feature>
<dbReference type="InterPro" id="IPR045339">
    <property type="entry name" value="DUF6534"/>
</dbReference>
<organism evidence="3 4">
    <name type="scientific">Cylindrobasidium torrendii FP15055 ss-10</name>
    <dbReference type="NCBI Taxonomy" id="1314674"/>
    <lineage>
        <taxon>Eukaryota</taxon>
        <taxon>Fungi</taxon>
        <taxon>Dikarya</taxon>
        <taxon>Basidiomycota</taxon>
        <taxon>Agaricomycotina</taxon>
        <taxon>Agaricomycetes</taxon>
        <taxon>Agaricomycetidae</taxon>
        <taxon>Agaricales</taxon>
        <taxon>Marasmiineae</taxon>
        <taxon>Physalacriaceae</taxon>
        <taxon>Cylindrobasidium</taxon>
    </lineage>
</organism>
<feature type="transmembrane region" description="Helical" evidence="1">
    <location>
        <begin position="12"/>
        <end position="36"/>
    </location>
</feature>
<feature type="transmembrane region" description="Helical" evidence="1">
    <location>
        <begin position="91"/>
        <end position="110"/>
    </location>
</feature>
<evidence type="ECO:0000256" key="1">
    <source>
        <dbReference type="SAM" id="Phobius"/>
    </source>
</evidence>
<sequence>MGFLETTVHNTMGLLFDATIIGAALYGVGCMQAWNYYRKFAHRDTWQIKAAVTLVILCDTIQMALLSESLYSYLVTHHGDDAYFAYVEKTLIVELFFSGIIGLVVQTFYAYRIWHLSKKWYLVAYVGVLISVAFVLLCIYFELCLHFDTMAELGTPKATALSISVNGFTAACDISITVIMIVFLERSKTGFKKSTDMVNRLILFVFNTGMPTTICAILGLALIKGEPTTYLYIFFYLLMGRFYTNSLLIILNSRDYIRNASSNAHSSSNNGYSLQSMPAHILNRSSRDPQEISIHIDTTTSRVEDSDISRRKDDKSAVMV</sequence>
<keyword evidence="4" id="KW-1185">Reference proteome</keyword>
<keyword evidence="1" id="KW-0472">Membrane</keyword>
<proteinExistence type="predicted"/>
<dbReference type="PANTHER" id="PTHR40465">
    <property type="entry name" value="CHROMOSOME 1, WHOLE GENOME SHOTGUN SEQUENCE"/>
    <property type="match status" value="1"/>
</dbReference>
<feature type="transmembrane region" description="Helical" evidence="1">
    <location>
        <begin position="48"/>
        <end position="71"/>
    </location>
</feature>
<feature type="transmembrane region" description="Helical" evidence="1">
    <location>
        <begin position="122"/>
        <end position="143"/>
    </location>
</feature>
<name>A0A0D7B4T1_9AGAR</name>
<dbReference type="Proteomes" id="UP000054007">
    <property type="component" value="Unassembled WGS sequence"/>
</dbReference>
<feature type="transmembrane region" description="Helical" evidence="1">
    <location>
        <begin position="204"/>
        <end position="223"/>
    </location>
</feature>
<keyword evidence="1" id="KW-0812">Transmembrane</keyword>
<evidence type="ECO:0000313" key="3">
    <source>
        <dbReference type="EMBL" id="KIY65517.1"/>
    </source>
</evidence>
<protein>
    <recommendedName>
        <fullName evidence="2">DUF6534 domain-containing protein</fullName>
    </recommendedName>
</protein>
<evidence type="ECO:0000313" key="4">
    <source>
        <dbReference type="Proteomes" id="UP000054007"/>
    </source>
</evidence>